<evidence type="ECO:0000259" key="1">
    <source>
        <dbReference type="SMART" id="SM00507"/>
    </source>
</evidence>
<dbReference type="InterPro" id="IPR002711">
    <property type="entry name" value="HNH"/>
</dbReference>
<feature type="domain" description="HNH nuclease" evidence="1">
    <location>
        <begin position="13"/>
        <end position="68"/>
    </location>
</feature>
<keyword evidence="2" id="KW-0540">Nuclease</keyword>
<dbReference type="SMART" id="SM00507">
    <property type="entry name" value="HNHc"/>
    <property type="match status" value="1"/>
</dbReference>
<accession>A0ABR8VM42</accession>
<reference evidence="2 3" key="1">
    <citation type="submission" date="2020-08" db="EMBL/GenBank/DDBJ databases">
        <title>A Genomic Blueprint of the Chicken Gut Microbiome.</title>
        <authorList>
            <person name="Gilroy R."/>
            <person name="Ravi A."/>
            <person name="Getino M."/>
            <person name="Pursley I."/>
            <person name="Horton D.L."/>
            <person name="Alikhan N.-F."/>
            <person name="Baker D."/>
            <person name="Gharbi K."/>
            <person name="Hall N."/>
            <person name="Watson M."/>
            <person name="Adriaenssens E.M."/>
            <person name="Foster-Nyarko E."/>
            <person name="Jarju S."/>
            <person name="Secka A."/>
            <person name="Antonio M."/>
            <person name="Oren A."/>
            <person name="Chaudhuri R."/>
            <person name="La Ragione R.M."/>
            <person name="Hildebrand F."/>
            <person name="Pallen M.J."/>
        </authorList>
    </citation>
    <scope>NUCLEOTIDE SEQUENCE [LARGE SCALE GENOMIC DNA]</scope>
    <source>
        <strain evidence="2 3">Sa1BUA2</strain>
    </source>
</reference>
<dbReference type="InterPro" id="IPR003615">
    <property type="entry name" value="HNH_nuc"/>
</dbReference>
<dbReference type="Proteomes" id="UP000648182">
    <property type="component" value="Unassembled WGS sequence"/>
</dbReference>
<organism evidence="2 3">
    <name type="scientific">Bacillus norwichensis</name>
    <dbReference type="NCBI Taxonomy" id="2762217"/>
    <lineage>
        <taxon>Bacteria</taxon>
        <taxon>Bacillati</taxon>
        <taxon>Bacillota</taxon>
        <taxon>Bacilli</taxon>
        <taxon>Bacillales</taxon>
        <taxon>Bacillaceae</taxon>
        <taxon>Bacillus</taxon>
    </lineage>
</organism>
<keyword evidence="2" id="KW-0378">Hydrolase</keyword>
<sequence length="95" mass="11017">MGQKVYDSKAWQLLRQAYYDSQHGICEWCGSPGDIVDHIEPITSENVNDIWITLNWENLQLLCLSCHNKKTFRKHFAIREGFGFDENGDLIVSKT</sequence>
<dbReference type="Gene3D" id="1.10.30.50">
    <property type="match status" value="1"/>
</dbReference>
<name>A0ABR8VM42_9BACI</name>
<keyword evidence="2" id="KW-0255">Endonuclease</keyword>
<evidence type="ECO:0000313" key="2">
    <source>
        <dbReference type="EMBL" id="MBD8005830.1"/>
    </source>
</evidence>
<comment type="caution">
    <text evidence="2">The sequence shown here is derived from an EMBL/GenBank/DDBJ whole genome shotgun (WGS) entry which is preliminary data.</text>
</comment>
<dbReference type="GO" id="GO:0004519">
    <property type="term" value="F:endonuclease activity"/>
    <property type="evidence" value="ECO:0007669"/>
    <property type="project" value="UniProtKB-KW"/>
</dbReference>
<gene>
    <name evidence="2" type="ORF">H9631_12145</name>
</gene>
<dbReference type="Pfam" id="PF01844">
    <property type="entry name" value="HNH"/>
    <property type="match status" value="1"/>
</dbReference>
<evidence type="ECO:0000313" key="3">
    <source>
        <dbReference type="Proteomes" id="UP000648182"/>
    </source>
</evidence>
<protein>
    <submittedName>
        <fullName evidence="2">HNH endonuclease</fullName>
    </submittedName>
</protein>
<dbReference type="EMBL" id="JACSPV010000019">
    <property type="protein sequence ID" value="MBD8005830.1"/>
    <property type="molecule type" value="Genomic_DNA"/>
</dbReference>
<keyword evidence="3" id="KW-1185">Reference proteome</keyword>
<dbReference type="CDD" id="cd00085">
    <property type="entry name" value="HNHc"/>
    <property type="match status" value="1"/>
</dbReference>
<proteinExistence type="predicted"/>